<keyword evidence="3" id="KW-0489">Methyltransferase</keyword>
<keyword evidence="4" id="KW-1185">Reference proteome</keyword>
<dbReference type="PANTHER" id="PTHR45277:SF1">
    <property type="entry name" value="EXPRESSED PROTEIN"/>
    <property type="match status" value="1"/>
</dbReference>
<accession>B2KCR7</accession>
<dbReference type="KEGG" id="emi:Emin_0758"/>
<sequence length="261" mass="28880">MEKTDYANWIPKKLVFILGAASVVTISLFAASCLLKGGFIITVIKAVLFILAVLSTGFFCYMYYARKLFSYEGGGVQGKVLDNVLNHLNWDGNGKLLDVGCGSGAMVIKAAKRFPNAKITGMDYWGALWDYAKEQCENNAKIEGVSDRVHFQKGDAAKLDFADAEFDAVVSNFVFHEVKTQPDKVALIKEVLRVIKPGGVFSFGDLFFSKANYKDLDVLMETLSKEVSEIHFSETRKSDFIPRILATPVLLGETGLIYGRK</sequence>
<dbReference type="GO" id="GO:0008168">
    <property type="term" value="F:methyltransferase activity"/>
    <property type="evidence" value="ECO:0007669"/>
    <property type="project" value="UniProtKB-KW"/>
</dbReference>
<dbReference type="PANTHER" id="PTHR45277">
    <property type="entry name" value="EXPRESSED PROTEIN"/>
    <property type="match status" value="1"/>
</dbReference>
<dbReference type="STRING" id="445932.Emin_0758"/>
<dbReference type="EMBL" id="CP001055">
    <property type="protein sequence ID" value="ACC98313.1"/>
    <property type="molecule type" value="Genomic_DNA"/>
</dbReference>
<dbReference type="Gene3D" id="3.40.50.150">
    <property type="entry name" value="Vaccinia Virus protein VP39"/>
    <property type="match status" value="1"/>
</dbReference>
<dbReference type="Pfam" id="PF13649">
    <property type="entry name" value="Methyltransf_25"/>
    <property type="match status" value="1"/>
</dbReference>
<evidence type="ECO:0000313" key="4">
    <source>
        <dbReference type="Proteomes" id="UP000001029"/>
    </source>
</evidence>
<keyword evidence="1" id="KW-0812">Transmembrane</keyword>
<keyword evidence="1" id="KW-1133">Transmembrane helix</keyword>
<dbReference type="RefSeq" id="WP_012414928.1">
    <property type="nucleotide sequence ID" value="NC_010644.1"/>
</dbReference>
<protein>
    <submittedName>
        <fullName evidence="3">Methyltransferase family protein</fullName>
    </submittedName>
</protein>
<dbReference type="AlphaFoldDB" id="B2KCR7"/>
<dbReference type="InterPro" id="IPR041698">
    <property type="entry name" value="Methyltransf_25"/>
</dbReference>
<proteinExistence type="predicted"/>
<dbReference type="OrthoDB" id="9772751at2"/>
<reference evidence="3 4" key="1">
    <citation type="journal article" date="2009" name="Appl. Environ. Microbiol.">
        <title>Genomic analysis of 'Elusimicrobium minutum,' the first cultivated representative of the phylum 'Elusimicrobia' (formerly termite group 1).</title>
        <authorList>
            <person name="Herlemann D.P.R."/>
            <person name="Geissinger O."/>
            <person name="Ikeda-Ohtsubo W."/>
            <person name="Kunin V."/>
            <person name="Sun H."/>
            <person name="Lapidus A."/>
            <person name="Hugenholtz P."/>
            <person name="Brune A."/>
        </authorList>
    </citation>
    <scope>NUCLEOTIDE SEQUENCE [LARGE SCALE GENOMIC DNA]</scope>
    <source>
        <strain evidence="3 4">Pei191</strain>
    </source>
</reference>
<evidence type="ECO:0000313" key="3">
    <source>
        <dbReference type="EMBL" id="ACC98313.1"/>
    </source>
</evidence>
<dbReference type="SUPFAM" id="SSF53335">
    <property type="entry name" value="S-adenosyl-L-methionine-dependent methyltransferases"/>
    <property type="match status" value="1"/>
</dbReference>
<organism evidence="3 4">
    <name type="scientific">Elusimicrobium minutum (strain Pei191)</name>
    <dbReference type="NCBI Taxonomy" id="445932"/>
    <lineage>
        <taxon>Bacteria</taxon>
        <taxon>Pseudomonadati</taxon>
        <taxon>Elusimicrobiota</taxon>
        <taxon>Elusimicrobia</taxon>
        <taxon>Elusimicrobiales</taxon>
        <taxon>Elusimicrobiaceae</taxon>
        <taxon>Elusimicrobium</taxon>
    </lineage>
</organism>
<dbReference type="InterPro" id="IPR029063">
    <property type="entry name" value="SAM-dependent_MTases_sf"/>
</dbReference>
<keyword evidence="1" id="KW-0472">Membrane</keyword>
<dbReference type="CDD" id="cd02440">
    <property type="entry name" value="AdoMet_MTases"/>
    <property type="match status" value="1"/>
</dbReference>
<name>B2KCR7_ELUMP</name>
<feature type="transmembrane region" description="Helical" evidence="1">
    <location>
        <begin position="42"/>
        <end position="64"/>
    </location>
</feature>
<feature type="transmembrane region" description="Helical" evidence="1">
    <location>
        <begin position="14"/>
        <end position="35"/>
    </location>
</feature>
<dbReference type="PROSITE" id="PS51257">
    <property type="entry name" value="PROKAR_LIPOPROTEIN"/>
    <property type="match status" value="1"/>
</dbReference>
<dbReference type="Proteomes" id="UP000001029">
    <property type="component" value="Chromosome"/>
</dbReference>
<feature type="domain" description="Methyltransferase" evidence="2">
    <location>
        <begin position="97"/>
        <end position="199"/>
    </location>
</feature>
<dbReference type="HOGENOM" id="CLU_076542_1_0_0"/>
<keyword evidence="3" id="KW-0808">Transferase</keyword>
<evidence type="ECO:0000259" key="2">
    <source>
        <dbReference type="Pfam" id="PF13649"/>
    </source>
</evidence>
<dbReference type="GO" id="GO:0032259">
    <property type="term" value="P:methylation"/>
    <property type="evidence" value="ECO:0007669"/>
    <property type="project" value="UniProtKB-KW"/>
</dbReference>
<gene>
    <name evidence="3" type="ordered locus">Emin_0758</name>
</gene>
<evidence type="ECO:0000256" key="1">
    <source>
        <dbReference type="SAM" id="Phobius"/>
    </source>
</evidence>